<protein>
    <submittedName>
        <fullName evidence="2">Uncharacterized protein</fullName>
    </submittedName>
</protein>
<comment type="caution">
    <text evidence="2">The sequence shown here is derived from an EMBL/GenBank/DDBJ whole genome shotgun (WGS) entry which is preliminary data.</text>
</comment>
<feature type="compositionally biased region" description="Low complexity" evidence="1">
    <location>
        <begin position="1"/>
        <end position="16"/>
    </location>
</feature>
<proteinExistence type="predicted"/>
<reference evidence="2 3" key="1">
    <citation type="submission" date="2024-04" db="EMBL/GenBank/DDBJ databases">
        <title>Genome assembly C_amara_ONT_v2.</title>
        <authorList>
            <person name="Yant L."/>
            <person name="Moore C."/>
            <person name="Slenker M."/>
        </authorList>
    </citation>
    <scope>NUCLEOTIDE SEQUENCE [LARGE SCALE GENOMIC DNA]</scope>
    <source>
        <tissue evidence="2">Leaf</tissue>
    </source>
</reference>
<sequence>MDNVVNGNDVNAGNEDNVNEDRENVSRNKIVAIERPMDNDVGDWLDCRDEYNELPRPVEERQLAIEWEDGTGLEIGQEFCTREALRDLINRAANKNCFGFITVKSDP</sequence>
<evidence type="ECO:0000313" key="2">
    <source>
        <dbReference type="EMBL" id="KAL1188987.1"/>
    </source>
</evidence>
<evidence type="ECO:0000313" key="3">
    <source>
        <dbReference type="Proteomes" id="UP001558713"/>
    </source>
</evidence>
<dbReference type="EMBL" id="JBANAX010000908">
    <property type="protein sequence ID" value="KAL1188987.1"/>
    <property type="molecule type" value="Genomic_DNA"/>
</dbReference>
<organism evidence="2 3">
    <name type="scientific">Cardamine amara subsp. amara</name>
    <dbReference type="NCBI Taxonomy" id="228776"/>
    <lineage>
        <taxon>Eukaryota</taxon>
        <taxon>Viridiplantae</taxon>
        <taxon>Streptophyta</taxon>
        <taxon>Embryophyta</taxon>
        <taxon>Tracheophyta</taxon>
        <taxon>Spermatophyta</taxon>
        <taxon>Magnoliopsida</taxon>
        <taxon>eudicotyledons</taxon>
        <taxon>Gunneridae</taxon>
        <taxon>Pentapetalae</taxon>
        <taxon>rosids</taxon>
        <taxon>malvids</taxon>
        <taxon>Brassicales</taxon>
        <taxon>Brassicaceae</taxon>
        <taxon>Cardamineae</taxon>
        <taxon>Cardamine</taxon>
    </lineage>
</organism>
<name>A0ABD0Z2S7_CARAN</name>
<feature type="region of interest" description="Disordered" evidence="1">
    <location>
        <begin position="1"/>
        <end position="25"/>
    </location>
</feature>
<accession>A0ABD0Z2S7</accession>
<dbReference type="Proteomes" id="UP001558713">
    <property type="component" value="Unassembled WGS sequence"/>
</dbReference>
<evidence type="ECO:0000256" key="1">
    <source>
        <dbReference type="SAM" id="MobiDB-lite"/>
    </source>
</evidence>
<dbReference type="AlphaFoldDB" id="A0ABD0Z2S7"/>
<gene>
    <name evidence="2" type="ORF">V5N11_014456</name>
</gene>
<keyword evidence="3" id="KW-1185">Reference proteome</keyword>